<gene>
    <name evidence="2" type="ORF">VP01_891g1</name>
</gene>
<name>A0A0L6U8R7_9BASI</name>
<comment type="caution">
    <text evidence="2">The sequence shown here is derived from an EMBL/GenBank/DDBJ whole genome shotgun (WGS) entry which is preliminary data.</text>
</comment>
<dbReference type="VEuPathDB" id="FungiDB:VP01_891g1"/>
<accession>A0A0L6U8R7</accession>
<organism evidence="2 3">
    <name type="scientific">Puccinia sorghi</name>
    <dbReference type="NCBI Taxonomy" id="27349"/>
    <lineage>
        <taxon>Eukaryota</taxon>
        <taxon>Fungi</taxon>
        <taxon>Dikarya</taxon>
        <taxon>Basidiomycota</taxon>
        <taxon>Pucciniomycotina</taxon>
        <taxon>Pucciniomycetes</taxon>
        <taxon>Pucciniales</taxon>
        <taxon>Pucciniaceae</taxon>
        <taxon>Puccinia</taxon>
    </lineage>
</organism>
<dbReference type="EMBL" id="LAVV01014515">
    <property type="protein sequence ID" value="KNZ44687.1"/>
    <property type="molecule type" value="Genomic_DNA"/>
</dbReference>
<reference evidence="2 3" key="1">
    <citation type="submission" date="2015-08" db="EMBL/GenBank/DDBJ databases">
        <title>Next Generation Sequencing and Analysis of the Genome of Puccinia sorghi L Schw, the Causal Agent of Maize Common Rust.</title>
        <authorList>
            <person name="Rochi L."/>
            <person name="Burguener G."/>
            <person name="Darino M."/>
            <person name="Turjanski A."/>
            <person name="Kreff E."/>
            <person name="Dieguez M.J."/>
            <person name="Sacco F."/>
        </authorList>
    </citation>
    <scope>NUCLEOTIDE SEQUENCE [LARGE SCALE GENOMIC DNA]</scope>
    <source>
        <strain evidence="2 3">RO10H11247</strain>
    </source>
</reference>
<dbReference type="Pfam" id="PF17951">
    <property type="entry name" value="FAS_meander"/>
    <property type="match status" value="1"/>
</dbReference>
<keyword evidence="3" id="KW-1185">Reference proteome</keyword>
<sequence length="434" mass="48510">MADPEEPPGSVPMKPLTELTGKKFWPSGSIPPMAQPDILGCTNYPSHIKPLITIQPSLTITHLIMPHPIGQGSLLKTNDFVLGMNSYFLHRSSPVSDSSFTGCSKRLIGFIQHVWNCSTHFSWSQDRLSVPQIPRHLEKKICLALDFTSATEHAALFCLKLIVRTISMNLSHKKIMIFTSEPLVPTVPQGPYRAREGSQRDYGLHLNTLSCISNAVGRITLLTFQALSMPKNSAPENKQVFLLEVSNLKQYAKVIRQIVCYIHTSLKSTQSDPKYRYPPKTPWAPIHEVIEDRIHRVNKYYRNAIQLVTPALQLHNSSCPKVLSRAHQTLLRCMAEIDTAKSPSSFMIKFNGDATPVGTLCGKNRCMVLVSLDMKDSTLQLTTYPCRFQSTNSSTKEDLTAGHLVEYSWRALIGARVLQQSSRVLDGQIVTSIS</sequence>
<dbReference type="Proteomes" id="UP000037035">
    <property type="component" value="Unassembled WGS sequence"/>
</dbReference>
<dbReference type="InterPro" id="IPR040883">
    <property type="entry name" value="FAS_meander"/>
</dbReference>
<feature type="domain" description="Fatty acid synthase meander beta sheet" evidence="1">
    <location>
        <begin position="252"/>
        <end position="302"/>
    </location>
</feature>
<dbReference type="OrthoDB" id="2019644at2759"/>
<evidence type="ECO:0000313" key="2">
    <source>
        <dbReference type="EMBL" id="KNZ44687.1"/>
    </source>
</evidence>
<protein>
    <recommendedName>
        <fullName evidence="1">Fatty acid synthase meander beta sheet domain-containing protein</fullName>
    </recommendedName>
</protein>
<evidence type="ECO:0000313" key="3">
    <source>
        <dbReference type="Proteomes" id="UP000037035"/>
    </source>
</evidence>
<evidence type="ECO:0000259" key="1">
    <source>
        <dbReference type="Pfam" id="PF17951"/>
    </source>
</evidence>
<proteinExistence type="predicted"/>
<dbReference type="GO" id="GO:0019171">
    <property type="term" value="F:(3R)-hydroxyacyl-[acyl-carrier-protein] dehydratase activity"/>
    <property type="evidence" value="ECO:0007669"/>
    <property type="project" value="InterPro"/>
</dbReference>
<dbReference type="AlphaFoldDB" id="A0A0L6U8R7"/>